<evidence type="ECO:0000256" key="3">
    <source>
        <dbReference type="ARBA" id="ARBA00022989"/>
    </source>
</evidence>
<dbReference type="InterPro" id="IPR052527">
    <property type="entry name" value="Metal_cation-efflux_comp"/>
</dbReference>
<evidence type="ECO:0000256" key="4">
    <source>
        <dbReference type="ARBA" id="ARBA00023136"/>
    </source>
</evidence>
<dbReference type="EMBL" id="CP118246">
    <property type="protein sequence ID" value="WDR01406.1"/>
    <property type="molecule type" value="Genomic_DNA"/>
</dbReference>
<keyword evidence="2 5" id="KW-0812">Transmembrane</keyword>
<evidence type="ECO:0000256" key="1">
    <source>
        <dbReference type="ARBA" id="ARBA00004127"/>
    </source>
</evidence>
<evidence type="ECO:0000313" key="7">
    <source>
        <dbReference type="Proteomes" id="UP001220530"/>
    </source>
</evidence>
<feature type="transmembrane region" description="Helical" evidence="5">
    <location>
        <begin position="12"/>
        <end position="38"/>
    </location>
</feature>
<dbReference type="Pfam" id="PF04191">
    <property type="entry name" value="PEMT"/>
    <property type="match status" value="1"/>
</dbReference>
<proteinExistence type="predicted"/>
<evidence type="ECO:0000313" key="6">
    <source>
        <dbReference type="EMBL" id="WDR01406.1"/>
    </source>
</evidence>
<dbReference type="RefSeq" id="WP_282217817.1">
    <property type="nucleotide sequence ID" value="NZ_CP118246.1"/>
</dbReference>
<evidence type="ECO:0000256" key="5">
    <source>
        <dbReference type="SAM" id="Phobius"/>
    </source>
</evidence>
<dbReference type="PANTHER" id="PTHR43847:SF1">
    <property type="entry name" value="BLL3993 PROTEIN"/>
    <property type="match status" value="1"/>
</dbReference>
<feature type="transmembrane region" description="Helical" evidence="5">
    <location>
        <begin position="120"/>
        <end position="136"/>
    </location>
</feature>
<feature type="transmembrane region" description="Helical" evidence="5">
    <location>
        <begin position="98"/>
        <end position="114"/>
    </location>
</feature>
<keyword evidence="4 5" id="KW-0472">Membrane</keyword>
<keyword evidence="3 5" id="KW-1133">Transmembrane helix</keyword>
<feature type="transmembrane region" description="Helical" evidence="5">
    <location>
        <begin position="44"/>
        <end position="65"/>
    </location>
</feature>
<keyword evidence="7" id="KW-1185">Reference proteome</keyword>
<sequence length="161" mass="18044">MTDEAKKDNPGVILFPPLILVTAMAVSLVLDFLVPMSFLPAPGIFSWLSWIGVVLFICGAGLAIVGSREFHRKGTNVDTRKPSLRIVDTGPYRYTRNPMYVGMVLGLAGFVLALSLEWGVLVWLIFIAILRYGVIAREERYLKAKFGAPYEALLKRTRRWV</sequence>
<dbReference type="PANTHER" id="PTHR43847">
    <property type="entry name" value="BLL3993 PROTEIN"/>
    <property type="match status" value="1"/>
</dbReference>
<reference evidence="6 7" key="1">
    <citation type="submission" date="2023-02" db="EMBL/GenBank/DDBJ databases">
        <title>Devosia algicola sp. nov., isolated from the phycosphere of marine algae.</title>
        <authorList>
            <person name="Kim J.M."/>
            <person name="Lee J.K."/>
            <person name="Choi B.J."/>
            <person name="Bayburt H."/>
            <person name="Jeon C.O."/>
        </authorList>
    </citation>
    <scope>NUCLEOTIDE SEQUENCE [LARGE SCALE GENOMIC DNA]</scope>
    <source>
        <strain evidence="6 7">G20-9</strain>
    </source>
</reference>
<comment type="subcellular location">
    <subcellularLocation>
        <location evidence="1">Endomembrane system</location>
        <topology evidence="1">Multi-pass membrane protein</topology>
    </subcellularLocation>
</comment>
<evidence type="ECO:0000256" key="2">
    <source>
        <dbReference type="ARBA" id="ARBA00022692"/>
    </source>
</evidence>
<accession>A0ABY7YJF3</accession>
<dbReference type="Gene3D" id="1.20.120.1630">
    <property type="match status" value="1"/>
</dbReference>
<dbReference type="Proteomes" id="UP001220530">
    <property type="component" value="Chromosome"/>
</dbReference>
<name>A0ABY7YJF3_9HYPH</name>
<organism evidence="6 7">
    <name type="scientific">Devosia algicola</name>
    <dbReference type="NCBI Taxonomy" id="3026418"/>
    <lineage>
        <taxon>Bacteria</taxon>
        <taxon>Pseudomonadati</taxon>
        <taxon>Pseudomonadota</taxon>
        <taxon>Alphaproteobacteria</taxon>
        <taxon>Hyphomicrobiales</taxon>
        <taxon>Devosiaceae</taxon>
        <taxon>Devosia</taxon>
    </lineage>
</organism>
<dbReference type="InterPro" id="IPR007318">
    <property type="entry name" value="Phopholipid_MeTrfase"/>
</dbReference>
<protein>
    <submittedName>
        <fullName evidence="6">Isoprenylcysteine carboxylmethyltransferase family protein</fullName>
    </submittedName>
</protein>
<gene>
    <name evidence="6" type="ORF">PSQ19_11325</name>
</gene>